<feature type="compositionally biased region" description="Basic and acidic residues" evidence="1">
    <location>
        <begin position="1177"/>
        <end position="1208"/>
    </location>
</feature>
<feature type="region of interest" description="Disordered" evidence="1">
    <location>
        <begin position="57"/>
        <end position="159"/>
    </location>
</feature>
<feature type="region of interest" description="Disordered" evidence="1">
    <location>
        <begin position="1491"/>
        <end position="1510"/>
    </location>
</feature>
<feature type="compositionally biased region" description="Polar residues" evidence="1">
    <location>
        <begin position="108"/>
        <end position="118"/>
    </location>
</feature>
<feature type="region of interest" description="Disordered" evidence="1">
    <location>
        <begin position="227"/>
        <end position="284"/>
    </location>
</feature>
<sequence>MLPVDDRADQDNDNDDEWESDDDGFAQGEKSFIPGGGIKGLYEKSLSKVKDAGRKVCGVLKRPTKRPTKRPGVASQHSRMSSIRSTRHKKHRGNQENVQLAADRTGLGISSTSPPTREQSSRRRSILKVPSHQPTKLTRSSARDHCQSGSSQAVSQSACFDEDLTQNGSEGMDVMEKLAFSTDVPSAQEQCESAVAMFNSEEKEYDFDDGYRAFQDRVEKAAANLNYQSDDTDTDEGEHLQVRPFGSPGSDELDNSPGQRVSKGTTAGTSGLNVPVPSAKKKKKKPVASMPIQNFFNESTPAECTIPDATEFVSELPANDIHIPATALCHRRFEYISSRGNPSFFMAHYVKKTPRTLSHRPRRGLNHDVIAVGLPLPDDDEEVIFAEYRLDSCSMRNGVDKASFYFRCNTAVDEVGLTIQNSVIDTISKNVKERYHGWSMPNEKHYYNALLQRKKNTVRRKRDKTYLVKDDRCKLVPAPLARLRYHAAFEVDDNDRWASYQCEHFLIVVDWLLLEKLPLRSFLRMMADGTFYVCGGWRQLVTIMMGLNTGVSEKMVNVAGIYLLTKEQKHYAAAFTKFFDMVQERFDLVLQYVLLSTDMEPGLYGGIEQAIEKRRIKARTTVCGVHAERAIYKAIKKIIPFKIIPTPVKMTTFFIKHMMFLRPDLIYGSMLFYFITIAKIPRIGERLARFIKDFTLKILRHTWGLRYNYWRTMKLGNCTGIPVFLNTNPAEAQNSSLNHRYRIFHGRAQRKFERDLEIFNGHMNDVGKEVVAGNYYEPWKKYENDERKEDHLRRIMALCDSYQKVPAGEPVPKEFFLQLMSLICNEFMVREESNRWAKPTADFLRRERLLRAMEQSDGLTADTDLIHLSPDEVADLTNELKYAGVDMSEPEVAILTELGMDDVNFDELGQGSAGSNLMDIRDMPALNDDDPADDQLDKVISETSMLTRATGGSDQFASTNPTAPSTSSAENSAALSASSTNQPAGSVVSSNASENCALLDRPEQTSTIASTSAAKSVQTRGRKKDDRQETIDRIFDSEEDSTDSAHANATSSDEDVCFTERAYSKKQPKAGPASVMRESMRVRPVVPMPEASEGPSTRSRAKKPTRRSPSNLLTPPVGKMPRRGCAKQQHVGPNRKHNFKLFKEMGLQAAKDKMLNDARKLREKEPDVNLDDFHAVVDRNRKKTPEMSKETAAKHHKAETTAKKKTAEETLEAELVEKGLFVRSGRKKGSKKQNNDANNDIMDPGPSDQSNSTSNTVKEPSRTKDIQAASMNASANQQPRSRGKKKNASDVLSDENGNFVQASGEALPQPNSLQAASNKTKAKKTPSTRRRKNTKSKDDNADSTSARSMEYSQAKAHKKKNICTEENGEDQPTDKETAKSSEKASKTTAKHVSPKESVADTRQIEQQLANLGLPGYSEKNADDGKTPPPLPTSTDATVINRPKLSSVPTQPSTAENGKATLQASVTSSPSPEQMPPPLTNSTDASIISQQTSSPALLKTSKKSSPESLPRSAGEYTAAMIDEFIGYCATNRLIRPRKKSYIKILRFDISSEDDLRFMFRQNFFGGYVIVPLDSMKSVVLAIVWSHKQDLRLDKTTRCWSPRGKYFLGTVEMFCNFVTRFIHAVRIFGRHKSPVYCDIVHWLDQCHSIRRYPRQWPLSSYPFIGKLPDMDGHTLNITDPITYYYL</sequence>
<feature type="compositionally biased region" description="Basic residues" evidence="1">
    <location>
        <begin position="1320"/>
        <end position="1334"/>
    </location>
</feature>
<evidence type="ECO:0000256" key="1">
    <source>
        <dbReference type="SAM" id="MobiDB-lite"/>
    </source>
</evidence>
<feature type="compositionally biased region" description="Low complexity" evidence="1">
    <location>
        <begin position="1005"/>
        <end position="1014"/>
    </location>
</feature>
<evidence type="ECO:0000313" key="2">
    <source>
        <dbReference type="EMBL" id="CAG5111606.1"/>
    </source>
</evidence>
<dbReference type="Proteomes" id="UP001158576">
    <property type="component" value="Chromosome 2"/>
</dbReference>
<feature type="compositionally biased region" description="Basic and acidic residues" evidence="1">
    <location>
        <begin position="1"/>
        <end position="10"/>
    </location>
</feature>
<feature type="compositionally biased region" description="Polar residues" evidence="1">
    <location>
        <begin position="1446"/>
        <end position="1471"/>
    </location>
</feature>
<feature type="compositionally biased region" description="Polar residues" evidence="1">
    <location>
        <begin position="256"/>
        <end position="272"/>
    </location>
</feature>
<feature type="compositionally biased region" description="Polar residues" evidence="1">
    <location>
        <begin position="1247"/>
        <end position="1258"/>
    </location>
</feature>
<feature type="region of interest" description="Disordered" evidence="1">
    <location>
        <begin position="1"/>
        <end position="40"/>
    </location>
</feature>
<reference evidence="2 3" key="1">
    <citation type="submission" date="2021-04" db="EMBL/GenBank/DDBJ databases">
        <authorList>
            <person name="Bliznina A."/>
        </authorList>
    </citation>
    <scope>NUCLEOTIDE SEQUENCE [LARGE SCALE GENOMIC DNA]</scope>
</reference>
<accession>A0ABN7T2A2</accession>
<feature type="compositionally biased region" description="Acidic residues" evidence="1">
    <location>
        <begin position="11"/>
        <end position="24"/>
    </location>
</feature>
<organism evidence="2 3">
    <name type="scientific">Oikopleura dioica</name>
    <name type="common">Tunicate</name>
    <dbReference type="NCBI Taxonomy" id="34765"/>
    <lineage>
        <taxon>Eukaryota</taxon>
        <taxon>Metazoa</taxon>
        <taxon>Chordata</taxon>
        <taxon>Tunicata</taxon>
        <taxon>Appendicularia</taxon>
        <taxon>Copelata</taxon>
        <taxon>Oikopleuridae</taxon>
        <taxon>Oikopleura</taxon>
    </lineage>
</organism>
<protein>
    <submittedName>
        <fullName evidence="2">Oidioi.mRNA.OKI2018_I69.chr2.g5895.t1.cds</fullName>
    </submittedName>
</protein>
<feature type="compositionally biased region" description="Low complexity" evidence="1">
    <location>
        <begin position="1267"/>
        <end position="1278"/>
    </location>
</feature>
<keyword evidence="3" id="KW-1185">Reference proteome</keyword>
<feature type="region of interest" description="Disordered" evidence="1">
    <location>
        <begin position="948"/>
        <end position="988"/>
    </location>
</feature>
<feature type="compositionally biased region" description="Basic and acidic residues" evidence="1">
    <location>
        <begin position="1393"/>
        <end position="1403"/>
    </location>
</feature>
<gene>
    <name evidence="2" type="ORF">OKIOD_LOCUS14660</name>
</gene>
<dbReference type="EMBL" id="OU015567">
    <property type="protein sequence ID" value="CAG5111606.1"/>
    <property type="molecule type" value="Genomic_DNA"/>
</dbReference>
<feature type="region of interest" description="Disordered" evidence="1">
    <location>
        <begin position="1177"/>
        <end position="1484"/>
    </location>
</feature>
<evidence type="ECO:0000313" key="3">
    <source>
        <dbReference type="Proteomes" id="UP001158576"/>
    </source>
</evidence>
<feature type="compositionally biased region" description="Polar residues" evidence="1">
    <location>
        <begin position="1309"/>
        <end position="1319"/>
    </location>
</feature>
<feature type="compositionally biased region" description="Polar residues" evidence="1">
    <location>
        <begin position="1342"/>
        <end position="1351"/>
    </location>
</feature>
<feature type="compositionally biased region" description="Low complexity" evidence="1">
    <location>
        <begin position="147"/>
        <end position="158"/>
    </location>
</feature>
<feature type="compositionally biased region" description="Basic and acidic residues" evidence="1">
    <location>
        <begin position="1023"/>
        <end position="1036"/>
    </location>
</feature>
<feature type="compositionally biased region" description="Low complexity" evidence="1">
    <location>
        <begin position="957"/>
        <end position="979"/>
    </location>
</feature>
<feature type="compositionally biased region" description="Basic and acidic residues" evidence="1">
    <location>
        <begin position="1372"/>
        <end position="1385"/>
    </location>
</feature>
<feature type="compositionally biased region" description="Polar residues" evidence="1">
    <location>
        <begin position="75"/>
        <end position="84"/>
    </location>
</feature>
<name>A0ABN7T2A2_OIKDI</name>
<feature type="region of interest" description="Disordered" evidence="1">
    <location>
        <begin position="911"/>
        <end position="933"/>
    </location>
</feature>
<proteinExistence type="predicted"/>
<feature type="region of interest" description="Disordered" evidence="1">
    <location>
        <begin position="1000"/>
        <end position="1136"/>
    </location>
</feature>